<reference evidence="1" key="1">
    <citation type="submission" date="2023-08" db="EMBL/GenBank/DDBJ databases">
        <authorList>
            <person name="Alioto T."/>
            <person name="Alioto T."/>
            <person name="Gomez Garrido J."/>
        </authorList>
    </citation>
    <scope>NUCLEOTIDE SEQUENCE</scope>
</reference>
<keyword evidence="2" id="KW-1185">Reference proteome</keyword>
<accession>A0AA36BI14</accession>
<name>A0AA36BI14_OCTVU</name>
<sequence>MEPRSRVDSLMNIQPPNRNEFLSYTCNGTRRVCENQLLSATVFLAFYDHIWHDDQHINRHIVQKISQ</sequence>
<evidence type="ECO:0000313" key="2">
    <source>
        <dbReference type="Proteomes" id="UP001162480"/>
    </source>
</evidence>
<organism evidence="1 2">
    <name type="scientific">Octopus vulgaris</name>
    <name type="common">Common octopus</name>
    <dbReference type="NCBI Taxonomy" id="6645"/>
    <lineage>
        <taxon>Eukaryota</taxon>
        <taxon>Metazoa</taxon>
        <taxon>Spiralia</taxon>
        <taxon>Lophotrochozoa</taxon>
        <taxon>Mollusca</taxon>
        <taxon>Cephalopoda</taxon>
        <taxon>Coleoidea</taxon>
        <taxon>Octopodiformes</taxon>
        <taxon>Octopoda</taxon>
        <taxon>Incirrata</taxon>
        <taxon>Octopodidae</taxon>
        <taxon>Octopus</taxon>
    </lineage>
</organism>
<dbReference type="Proteomes" id="UP001162480">
    <property type="component" value="Chromosome 15"/>
</dbReference>
<dbReference type="AlphaFoldDB" id="A0AA36BI14"/>
<protein>
    <submittedName>
        <fullName evidence="1">Uncharacterized protein</fullName>
    </submittedName>
</protein>
<proteinExistence type="predicted"/>
<dbReference type="EMBL" id="OX597828">
    <property type="protein sequence ID" value="CAI9734021.1"/>
    <property type="molecule type" value="Genomic_DNA"/>
</dbReference>
<gene>
    <name evidence="1" type="ORF">OCTVUL_1B029766</name>
</gene>
<evidence type="ECO:0000313" key="1">
    <source>
        <dbReference type="EMBL" id="CAI9734021.1"/>
    </source>
</evidence>